<dbReference type="Pfam" id="PF00005">
    <property type="entry name" value="ABC_tran"/>
    <property type="match status" value="2"/>
</dbReference>
<dbReference type="AlphaFoldDB" id="A0A2J6N3X8"/>
<dbReference type="PROSITE" id="PS00211">
    <property type="entry name" value="ABC_TRANSPORTER_1"/>
    <property type="match status" value="1"/>
</dbReference>
<evidence type="ECO:0000256" key="5">
    <source>
        <dbReference type="ARBA" id="ARBA00025157"/>
    </source>
</evidence>
<sequence>MNISQKVFVDNLSISYKNDEQIVKNINFSLNEGELLLLIGKTGTGKTSILNVLAGNTPRLIKAKVEGNVRINGIDPRDSPSEVLLRNVGLVPQEPSDGVIGDTVEDEVLLSLMFRNDDADVEGWLRLFNLERLYERTTFTLSAGETQKLAILSRVLLNAHVLLFDEPTTYLDEESREGFKEVVFSLLKAGKTVIITGHGATFWDNIPKKIVELPRKAEEVNVEEFSRIEVDRLNKMTYVKVKGLEYQYYPSKVPIFKNINLSFDGPGIILLKGPNGSGKTTFLKLLSGIVRPKRGKIEMSHSALFIPDNPLLYFSKPTPKEELELFAGNLKKEEKERLLKIKIFAKKMKELSSGERRLISLISASLSHYPIILMDEPTVGLDPEYKSTVLDIFKKLSDSGRLLIISSHDREVEKVATEVVEVNKLSEN</sequence>
<keyword evidence="3" id="KW-0547">Nucleotide-binding</keyword>
<dbReference type="GO" id="GO:0016887">
    <property type="term" value="F:ATP hydrolysis activity"/>
    <property type="evidence" value="ECO:0007669"/>
    <property type="project" value="InterPro"/>
</dbReference>
<evidence type="ECO:0000256" key="3">
    <source>
        <dbReference type="ARBA" id="ARBA00022741"/>
    </source>
</evidence>
<dbReference type="InterPro" id="IPR003593">
    <property type="entry name" value="AAA+_ATPase"/>
</dbReference>
<dbReference type="SUPFAM" id="SSF52540">
    <property type="entry name" value="P-loop containing nucleoside triphosphate hydrolases"/>
    <property type="match status" value="2"/>
</dbReference>
<dbReference type="GO" id="GO:0005524">
    <property type="term" value="F:ATP binding"/>
    <property type="evidence" value="ECO:0007669"/>
    <property type="project" value="UniProtKB-KW"/>
</dbReference>
<dbReference type="EMBL" id="PNIM01000002">
    <property type="protein sequence ID" value="PMB76032.1"/>
    <property type="molecule type" value="Genomic_DNA"/>
</dbReference>
<dbReference type="GO" id="GO:0043190">
    <property type="term" value="C:ATP-binding cassette (ABC) transporter complex"/>
    <property type="evidence" value="ECO:0007669"/>
    <property type="project" value="TreeGrafter"/>
</dbReference>
<reference evidence="7 8" key="1">
    <citation type="submission" date="2018-01" db="EMBL/GenBank/DDBJ databases">
        <title>Metagenomic assembled genomes from two thermal pools in the Uzon Caldera, Kamchatka, Russia.</title>
        <authorList>
            <person name="Wilkins L."/>
            <person name="Ettinger C."/>
        </authorList>
    </citation>
    <scope>NUCLEOTIDE SEQUENCE [LARGE SCALE GENOMIC DNA]</scope>
    <source>
        <strain evidence="7">ZAV-06</strain>
    </source>
</reference>
<keyword evidence="2" id="KW-0813">Transport</keyword>
<evidence type="ECO:0000256" key="1">
    <source>
        <dbReference type="ARBA" id="ARBA00004236"/>
    </source>
</evidence>
<dbReference type="Proteomes" id="UP000237153">
    <property type="component" value="Unassembled WGS sequence"/>
</dbReference>
<dbReference type="InterPro" id="IPR015856">
    <property type="entry name" value="ABC_transpr_CbiO/EcfA_su"/>
</dbReference>
<evidence type="ECO:0000313" key="7">
    <source>
        <dbReference type="EMBL" id="PMB76032.1"/>
    </source>
</evidence>
<comment type="function">
    <text evidence="5">Probably part of an ABC transporter complex. Responsible for energy coupling to the transport system.</text>
</comment>
<name>A0A2J6N3X8_9CREN</name>
<dbReference type="InterPro" id="IPR017871">
    <property type="entry name" value="ABC_transporter-like_CS"/>
</dbReference>
<dbReference type="SMART" id="SM00382">
    <property type="entry name" value="AAA"/>
    <property type="match status" value="2"/>
</dbReference>
<dbReference type="GO" id="GO:0042626">
    <property type="term" value="F:ATPase-coupled transmembrane transporter activity"/>
    <property type="evidence" value="ECO:0007669"/>
    <property type="project" value="TreeGrafter"/>
</dbReference>
<dbReference type="InterPro" id="IPR003439">
    <property type="entry name" value="ABC_transporter-like_ATP-bd"/>
</dbReference>
<proteinExistence type="predicted"/>
<evidence type="ECO:0000313" key="8">
    <source>
        <dbReference type="Proteomes" id="UP000237153"/>
    </source>
</evidence>
<dbReference type="PANTHER" id="PTHR43553">
    <property type="entry name" value="HEAVY METAL TRANSPORTER"/>
    <property type="match status" value="1"/>
</dbReference>
<dbReference type="CDD" id="cd03225">
    <property type="entry name" value="ABC_cobalt_CbiO_domain1"/>
    <property type="match status" value="1"/>
</dbReference>
<accession>A0A2J6N3X8</accession>
<dbReference type="Gene3D" id="3.40.50.300">
    <property type="entry name" value="P-loop containing nucleotide triphosphate hydrolases"/>
    <property type="match status" value="2"/>
</dbReference>
<evidence type="ECO:0000256" key="2">
    <source>
        <dbReference type="ARBA" id="ARBA00022448"/>
    </source>
</evidence>
<feature type="domain" description="ABC transporter" evidence="6">
    <location>
        <begin position="241"/>
        <end position="424"/>
    </location>
</feature>
<dbReference type="InterPro" id="IPR027417">
    <property type="entry name" value="P-loop_NTPase"/>
</dbReference>
<comment type="caution">
    <text evidence="7">The sequence shown here is derived from an EMBL/GenBank/DDBJ whole genome shotgun (WGS) entry which is preliminary data.</text>
</comment>
<protein>
    <recommendedName>
        <fullName evidence="6">ABC transporter domain-containing protein</fullName>
    </recommendedName>
</protein>
<dbReference type="InterPro" id="IPR050095">
    <property type="entry name" value="ECF_ABC_transporter_ATP-bd"/>
</dbReference>
<evidence type="ECO:0000256" key="4">
    <source>
        <dbReference type="ARBA" id="ARBA00022840"/>
    </source>
</evidence>
<feature type="domain" description="ABC transporter" evidence="6">
    <location>
        <begin position="7"/>
        <end position="250"/>
    </location>
</feature>
<keyword evidence="4" id="KW-0067">ATP-binding</keyword>
<dbReference type="PROSITE" id="PS50893">
    <property type="entry name" value="ABC_TRANSPORTER_2"/>
    <property type="match status" value="2"/>
</dbReference>
<evidence type="ECO:0000259" key="6">
    <source>
        <dbReference type="PROSITE" id="PS50893"/>
    </source>
</evidence>
<gene>
    <name evidence="7" type="ORF">C0188_00700</name>
</gene>
<comment type="subcellular location">
    <subcellularLocation>
        <location evidence="1">Cell membrane</location>
    </subcellularLocation>
</comment>
<organism evidence="7 8">
    <name type="scientific">Fervidicoccus fontis</name>
    <dbReference type="NCBI Taxonomy" id="683846"/>
    <lineage>
        <taxon>Archaea</taxon>
        <taxon>Thermoproteota</taxon>
        <taxon>Thermoprotei</taxon>
        <taxon>Fervidicoccales</taxon>
        <taxon>Fervidicoccaceae</taxon>
        <taxon>Fervidicoccus</taxon>
    </lineage>
</organism>